<comment type="caution">
    <text evidence="1">The sequence shown here is derived from an EMBL/GenBank/DDBJ whole genome shotgun (WGS) entry which is preliminary data.</text>
</comment>
<accession>A0ABU7A7G4</accession>
<dbReference type="Proteomes" id="UP001345963">
    <property type="component" value="Unassembled WGS sequence"/>
</dbReference>
<name>A0ABU7A7G4_9TELE</name>
<evidence type="ECO:0000313" key="2">
    <source>
        <dbReference type="Proteomes" id="UP001345963"/>
    </source>
</evidence>
<proteinExistence type="predicted"/>
<reference evidence="1 2" key="1">
    <citation type="submission" date="2021-07" db="EMBL/GenBank/DDBJ databases">
        <authorList>
            <person name="Palmer J.M."/>
        </authorList>
    </citation>
    <scope>NUCLEOTIDE SEQUENCE [LARGE SCALE GENOMIC DNA]</scope>
    <source>
        <strain evidence="1 2">AT_MEX2019</strain>
        <tissue evidence="1">Muscle</tissue>
    </source>
</reference>
<evidence type="ECO:0000313" key="1">
    <source>
        <dbReference type="EMBL" id="MED6233574.1"/>
    </source>
</evidence>
<keyword evidence="2" id="KW-1185">Reference proteome</keyword>
<dbReference type="EMBL" id="JAHUTI010002847">
    <property type="protein sequence ID" value="MED6233574.1"/>
    <property type="molecule type" value="Genomic_DNA"/>
</dbReference>
<sequence>MLCHNLKLKTRFADVAGIGPVQSPLQFTFYSLREDQGLCNTDNNETEIVTACVLLQAPLQTDKQDTQSRYYHPVEHSGTTPHVHMFFPFTLIKTLTKQNCDHIFVCHTLPGKIKSTFNIYKTSVYSVLFHKSTPHAEFFH</sequence>
<gene>
    <name evidence="1" type="ORF">ATANTOWER_013544</name>
</gene>
<protein>
    <submittedName>
        <fullName evidence="1">Uncharacterized protein</fullName>
    </submittedName>
</protein>
<organism evidence="1 2">
    <name type="scientific">Ataeniobius toweri</name>
    <dbReference type="NCBI Taxonomy" id="208326"/>
    <lineage>
        <taxon>Eukaryota</taxon>
        <taxon>Metazoa</taxon>
        <taxon>Chordata</taxon>
        <taxon>Craniata</taxon>
        <taxon>Vertebrata</taxon>
        <taxon>Euteleostomi</taxon>
        <taxon>Actinopterygii</taxon>
        <taxon>Neopterygii</taxon>
        <taxon>Teleostei</taxon>
        <taxon>Neoteleostei</taxon>
        <taxon>Acanthomorphata</taxon>
        <taxon>Ovalentaria</taxon>
        <taxon>Atherinomorphae</taxon>
        <taxon>Cyprinodontiformes</taxon>
        <taxon>Goodeidae</taxon>
        <taxon>Ataeniobius</taxon>
    </lineage>
</organism>